<evidence type="ECO:0000256" key="1">
    <source>
        <dbReference type="ARBA" id="ARBA00006226"/>
    </source>
</evidence>
<keyword evidence="3" id="KW-1185">Reference proteome</keyword>
<dbReference type="InterPro" id="IPR035093">
    <property type="entry name" value="RelE/ParE_toxin_dom_sf"/>
</dbReference>
<dbReference type="PANTHER" id="PTHR35601">
    <property type="entry name" value="TOXIN RELE"/>
    <property type="match status" value="1"/>
</dbReference>
<dbReference type="Gene3D" id="3.30.2310.20">
    <property type="entry name" value="RelE-like"/>
    <property type="match status" value="1"/>
</dbReference>
<comment type="similarity">
    <text evidence="1">Belongs to the RelE toxin family.</text>
</comment>
<reference evidence="3" key="1">
    <citation type="journal article" date="2019" name="Int. J. Syst. Evol. Microbiol.">
        <title>The Global Catalogue of Microorganisms (GCM) 10K type strain sequencing project: providing services to taxonomists for standard genome sequencing and annotation.</title>
        <authorList>
            <consortium name="The Broad Institute Genomics Platform"/>
            <consortium name="The Broad Institute Genome Sequencing Center for Infectious Disease"/>
            <person name="Wu L."/>
            <person name="Ma J."/>
        </authorList>
    </citation>
    <scope>NUCLEOTIDE SEQUENCE [LARGE SCALE GENOMIC DNA]</scope>
    <source>
        <strain evidence="3">NBRC 113072</strain>
    </source>
</reference>
<dbReference type="Proteomes" id="UP001157126">
    <property type="component" value="Unassembled WGS sequence"/>
</dbReference>
<gene>
    <name evidence="2" type="ORF">GCM10025883_32590</name>
</gene>
<dbReference type="PANTHER" id="PTHR35601:SF1">
    <property type="entry name" value="TOXIN RELE"/>
    <property type="match status" value="1"/>
</dbReference>
<evidence type="ECO:0000313" key="3">
    <source>
        <dbReference type="Proteomes" id="UP001157126"/>
    </source>
</evidence>
<dbReference type="EMBL" id="BSUO01000001">
    <property type="protein sequence ID" value="GMA41214.1"/>
    <property type="molecule type" value="Genomic_DNA"/>
</dbReference>
<dbReference type="SUPFAM" id="SSF143011">
    <property type="entry name" value="RelE-like"/>
    <property type="match status" value="1"/>
</dbReference>
<sequence>MAYEVRLAPPARRALGSRLPEVVAAACFAFLSGPLAENPHRVGTQMTGTFARLYSARRGEYRVTYRIEQEAVVNVVIASRHRRHAYR</sequence>
<proteinExistence type="inferred from homology"/>
<comment type="caution">
    <text evidence="2">The sequence shown here is derived from an EMBL/GenBank/DDBJ whole genome shotgun (WGS) entry which is preliminary data.</text>
</comment>
<accession>A0ABQ6ITE1</accession>
<evidence type="ECO:0000313" key="2">
    <source>
        <dbReference type="EMBL" id="GMA41214.1"/>
    </source>
</evidence>
<name>A0ABQ6ITE1_9MICO</name>
<protein>
    <submittedName>
        <fullName evidence="2">Toxin RelE</fullName>
    </submittedName>
</protein>
<organism evidence="2 3">
    <name type="scientific">Mobilicoccus caccae</name>
    <dbReference type="NCBI Taxonomy" id="1859295"/>
    <lineage>
        <taxon>Bacteria</taxon>
        <taxon>Bacillati</taxon>
        <taxon>Actinomycetota</taxon>
        <taxon>Actinomycetes</taxon>
        <taxon>Micrococcales</taxon>
        <taxon>Dermatophilaceae</taxon>
        <taxon>Mobilicoccus</taxon>
    </lineage>
</organism>